<comment type="catalytic activity">
    <reaction evidence="1">
        <text>ATP + protein L-histidine = ADP + protein N-phospho-L-histidine.</text>
        <dbReference type="EC" id="2.7.13.3"/>
    </reaction>
</comment>
<dbReference type="GO" id="GO:0005886">
    <property type="term" value="C:plasma membrane"/>
    <property type="evidence" value="ECO:0007669"/>
    <property type="project" value="UniProtKB-SubCell"/>
</dbReference>
<evidence type="ECO:0000256" key="15">
    <source>
        <dbReference type="SAM" id="Phobius"/>
    </source>
</evidence>
<evidence type="ECO:0000259" key="17">
    <source>
        <dbReference type="PROSITE" id="PS50885"/>
    </source>
</evidence>
<evidence type="ECO:0000256" key="11">
    <source>
        <dbReference type="ARBA" id="ARBA00022840"/>
    </source>
</evidence>
<dbReference type="InterPro" id="IPR036890">
    <property type="entry name" value="HATPase_C_sf"/>
</dbReference>
<dbReference type="GO" id="GO:0000155">
    <property type="term" value="F:phosphorelay sensor kinase activity"/>
    <property type="evidence" value="ECO:0007669"/>
    <property type="project" value="InterPro"/>
</dbReference>
<dbReference type="STRING" id="76947.GCA_002080435_00789"/>
<dbReference type="Proteomes" id="UP000024284">
    <property type="component" value="Unassembled WGS sequence"/>
</dbReference>
<dbReference type="GO" id="GO:0005524">
    <property type="term" value="F:ATP binding"/>
    <property type="evidence" value="ECO:0007669"/>
    <property type="project" value="UniProtKB-KW"/>
</dbReference>
<keyword evidence="10 18" id="KW-0418">Kinase</keyword>
<evidence type="ECO:0000256" key="13">
    <source>
        <dbReference type="ARBA" id="ARBA00023012"/>
    </source>
</evidence>
<dbReference type="PROSITE" id="PS50885">
    <property type="entry name" value="HAMP"/>
    <property type="match status" value="1"/>
</dbReference>
<organism evidence="18 19">
    <name type="scientific">Sphingobium herbicidovorans (strain ATCC 700291 / DSM 11019 / CCUG 56400 / KCTC 2939 / LMG 18315 / NBRC 16415 / MH)</name>
    <name type="common">Sphingomonas herbicidovorans</name>
    <dbReference type="NCBI Taxonomy" id="1219045"/>
    <lineage>
        <taxon>Bacteria</taxon>
        <taxon>Pseudomonadati</taxon>
        <taxon>Pseudomonadota</taxon>
        <taxon>Alphaproteobacteria</taxon>
        <taxon>Sphingomonadales</taxon>
        <taxon>Sphingomonadaceae</taxon>
        <taxon>Sphingobium</taxon>
    </lineage>
</organism>
<gene>
    <name evidence="18" type="ORF">BV98_000230</name>
</gene>
<dbReference type="Pfam" id="PF02518">
    <property type="entry name" value="HATPase_c"/>
    <property type="match status" value="1"/>
</dbReference>
<evidence type="ECO:0000259" key="16">
    <source>
        <dbReference type="PROSITE" id="PS50109"/>
    </source>
</evidence>
<evidence type="ECO:0000313" key="19">
    <source>
        <dbReference type="Proteomes" id="UP000024284"/>
    </source>
</evidence>
<reference evidence="18" key="1">
    <citation type="submission" date="2014-08" db="EMBL/GenBank/DDBJ databases">
        <title>Draft genome sequences of Sphingobium herbicidovorans.</title>
        <authorList>
            <person name="Gan H.M."/>
            <person name="Gan H.Y."/>
            <person name="Savka M.A."/>
        </authorList>
    </citation>
    <scope>NUCLEOTIDE SEQUENCE [LARGE SCALE GENOMIC DNA]</scope>
    <source>
        <strain evidence="18">NBRC 16415</strain>
    </source>
</reference>
<evidence type="ECO:0000256" key="2">
    <source>
        <dbReference type="ARBA" id="ARBA00004429"/>
    </source>
</evidence>
<evidence type="ECO:0000256" key="9">
    <source>
        <dbReference type="ARBA" id="ARBA00022741"/>
    </source>
</evidence>
<dbReference type="Gene3D" id="3.30.565.10">
    <property type="entry name" value="Histidine kinase-like ATPase, C-terminal domain"/>
    <property type="match status" value="1"/>
</dbReference>
<keyword evidence="13" id="KW-0902">Two-component regulatory system</keyword>
<dbReference type="PRINTS" id="PR00344">
    <property type="entry name" value="BCTRLSENSOR"/>
</dbReference>
<dbReference type="EMBL" id="JFZA02000001">
    <property type="protein sequence ID" value="KFG91979.1"/>
    <property type="molecule type" value="Genomic_DNA"/>
</dbReference>
<dbReference type="eggNOG" id="COG2205">
    <property type="taxonomic scope" value="Bacteria"/>
</dbReference>
<comment type="subcellular location">
    <subcellularLocation>
        <location evidence="2">Cell inner membrane</location>
        <topology evidence="2">Multi-pass membrane protein</topology>
    </subcellularLocation>
</comment>
<feature type="transmembrane region" description="Helical" evidence="15">
    <location>
        <begin position="158"/>
        <end position="179"/>
    </location>
</feature>
<name>A0A086PF11_SPHHM</name>
<dbReference type="SMART" id="SM00304">
    <property type="entry name" value="HAMP"/>
    <property type="match status" value="1"/>
</dbReference>
<accession>A0A086PF11</accession>
<keyword evidence="9" id="KW-0547">Nucleotide-binding</keyword>
<dbReference type="PATRIC" id="fig|1219045.3.peg.233"/>
<keyword evidence="7" id="KW-0808">Transferase</keyword>
<comment type="caution">
    <text evidence="18">The sequence shown here is derived from an EMBL/GenBank/DDBJ whole genome shotgun (WGS) entry which is preliminary data.</text>
</comment>
<evidence type="ECO:0000256" key="1">
    <source>
        <dbReference type="ARBA" id="ARBA00000085"/>
    </source>
</evidence>
<sequence length="450" mass="49928">MRLHVSRSVGLVGRLLAILLLTLTLEFAVGTLIYERAGHLSLQDDEARRLAEHLVIARKLLAEQPPAERHAMSIQLTTDRYDVHWTPSSPPPPPLAPELQRMRRQIVTWEPSLEQSNLWLRLASPGRVSQINGGLQLPDKSWLYFGMRHTEGQWTFTIGRMGLALFPLVALMVAGAMLIRRTLAPLRDLKKATEHIGLSDEVIVEEGGTSDVRDLIRAFNAMQKRIHRLITERTETLAAVGHDLRTPLSRLQLRLEGLADVEARDAMSGDLAEMEAMIDSLLAFLGGEKNGEPSVRTDIAVTVATVVDAFQDQDADVTYDGPDHLEINAHPMLLRRAVINLVENALHYGQRAEVSVERRSGEVLIRVDDDGPGIPEDKLEEVLRPFARLDQARQRNTRGLGLGLAIVAKAVDQEDGTLTLANRPEGGLRVEIRLPQPAAPEKKRGAVSLR</sequence>
<evidence type="ECO:0000256" key="7">
    <source>
        <dbReference type="ARBA" id="ARBA00022679"/>
    </source>
</evidence>
<evidence type="ECO:0000256" key="12">
    <source>
        <dbReference type="ARBA" id="ARBA00022989"/>
    </source>
</evidence>
<keyword evidence="12 15" id="KW-1133">Transmembrane helix</keyword>
<dbReference type="OrthoDB" id="9804645at2"/>
<feature type="domain" description="Histidine kinase" evidence="16">
    <location>
        <begin position="239"/>
        <end position="438"/>
    </location>
</feature>
<dbReference type="SUPFAM" id="SSF47384">
    <property type="entry name" value="Homodimeric domain of signal transducing histidine kinase"/>
    <property type="match status" value="1"/>
</dbReference>
<dbReference type="InterPro" id="IPR003594">
    <property type="entry name" value="HATPase_dom"/>
</dbReference>
<proteinExistence type="predicted"/>
<keyword evidence="19" id="KW-1185">Reference proteome</keyword>
<dbReference type="Gene3D" id="1.10.287.130">
    <property type="match status" value="1"/>
</dbReference>
<evidence type="ECO:0000256" key="6">
    <source>
        <dbReference type="ARBA" id="ARBA00022553"/>
    </source>
</evidence>
<dbReference type="SMART" id="SM00388">
    <property type="entry name" value="HisKA"/>
    <property type="match status" value="1"/>
</dbReference>
<keyword evidence="5" id="KW-0997">Cell inner membrane</keyword>
<dbReference type="CDD" id="cd00082">
    <property type="entry name" value="HisKA"/>
    <property type="match status" value="1"/>
</dbReference>
<keyword evidence="6" id="KW-0597">Phosphoprotein</keyword>
<dbReference type="PROSITE" id="PS50109">
    <property type="entry name" value="HIS_KIN"/>
    <property type="match status" value="1"/>
</dbReference>
<keyword evidence="14 15" id="KW-0472">Membrane</keyword>
<evidence type="ECO:0000313" key="18">
    <source>
        <dbReference type="EMBL" id="KFG91979.1"/>
    </source>
</evidence>
<evidence type="ECO:0000256" key="10">
    <source>
        <dbReference type="ARBA" id="ARBA00022777"/>
    </source>
</evidence>
<protein>
    <recommendedName>
        <fullName evidence="3">histidine kinase</fullName>
        <ecNumber evidence="3">2.7.13.3</ecNumber>
    </recommendedName>
</protein>
<evidence type="ECO:0000256" key="4">
    <source>
        <dbReference type="ARBA" id="ARBA00022475"/>
    </source>
</evidence>
<dbReference type="InterPro" id="IPR004358">
    <property type="entry name" value="Sig_transdc_His_kin-like_C"/>
</dbReference>
<feature type="domain" description="HAMP" evidence="17">
    <location>
        <begin position="180"/>
        <end position="231"/>
    </location>
</feature>
<dbReference type="InterPro" id="IPR003661">
    <property type="entry name" value="HisK_dim/P_dom"/>
</dbReference>
<dbReference type="SUPFAM" id="SSF55874">
    <property type="entry name" value="ATPase domain of HSP90 chaperone/DNA topoisomerase II/histidine kinase"/>
    <property type="match status" value="1"/>
</dbReference>
<keyword evidence="4" id="KW-1003">Cell membrane</keyword>
<dbReference type="PANTHER" id="PTHR44936">
    <property type="entry name" value="SENSOR PROTEIN CREC"/>
    <property type="match status" value="1"/>
</dbReference>
<dbReference type="InterPro" id="IPR005467">
    <property type="entry name" value="His_kinase_dom"/>
</dbReference>
<evidence type="ECO:0000256" key="3">
    <source>
        <dbReference type="ARBA" id="ARBA00012438"/>
    </source>
</evidence>
<feature type="transmembrane region" description="Helical" evidence="15">
    <location>
        <begin position="12"/>
        <end position="34"/>
    </location>
</feature>
<evidence type="ECO:0000256" key="14">
    <source>
        <dbReference type="ARBA" id="ARBA00023136"/>
    </source>
</evidence>
<dbReference type="AlphaFoldDB" id="A0A086PF11"/>
<dbReference type="PANTHER" id="PTHR44936:SF5">
    <property type="entry name" value="SENSOR HISTIDINE KINASE ENVZ"/>
    <property type="match status" value="1"/>
</dbReference>
<dbReference type="InterPro" id="IPR050980">
    <property type="entry name" value="2C_sensor_his_kinase"/>
</dbReference>
<evidence type="ECO:0000256" key="8">
    <source>
        <dbReference type="ARBA" id="ARBA00022692"/>
    </source>
</evidence>
<evidence type="ECO:0000256" key="5">
    <source>
        <dbReference type="ARBA" id="ARBA00022519"/>
    </source>
</evidence>
<keyword evidence="11" id="KW-0067">ATP-binding</keyword>
<dbReference type="InterPro" id="IPR003660">
    <property type="entry name" value="HAMP_dom"/>
</dbReference>
<dbReference type="Pfam" id="PF00672">
    <property type="entry name" value="HAMP"/>
    <property type="match status" value="1"/>
</dbReference>
<dbReference type="EC" id="2.7.13.3" evidence="3"/>
<dbReference type="InterPro" id="IPR036097">
    <property type="entry name" value="HisK_dim/P_sf"/>
</dbReference>
<keyword evidence="8 15" id="KW-0812">Transmembrane</keyword>
<dbReference type="SMART" id="SM00387">
    <property type="entry name" value="HATPase_c"/>
    <property type="match status" value="1"/>
</dbReference>